<name>A0ABU6RH31_9FABA</name>
<organism evidence="3 4">
    <name type="scientific">Stylosanthes scabra</name>
    <dbReference type="NCBI Taxonomy" id="79078"/>
    <lineage>
        <taxon>Eukaryota</taxon>
        <taxon>Viridiplantae</taxon>
        <taxon>Streptophyta</taxon>
        <taxon>Embryophyta</taxon>
        <taxon>Tracheophyta</taxon>
        <taxon>Spermatophyta</taxon>
        <taxon>Magnoliopsida</taxon>
        <taxon>eudicotyledons</taxon>
        <taxon>Gunneridae</taxon>
        <taxon>Pentapetalae</taxon>
        <taxon>rosids</taxon>
        <taxon>fabids</taxon>
        <taxon>Fabales</taxon>
        <taxon>Fabaceae</taxon>
        <taxon>Papilionoideae</taxon>
        <taxon>50 kb inversion clade</taxon>
        <taxon>dalbergioids sensu lato</taxon>
        <taxon>Dalbergieae</taxon>
        <taxon>Pterocarpus clade</taxon>
        <taxon>Stylosanthes</taxon>
    </lineage>
</organism>
<evidence type="ECO:0000256" key="2">
    <source>
        <dbReference type="SAM" id="MobiDB-lite"/>
    </source>
</evidence>
<comment type="caution">
    <text evidence="3">The sequence shown here is derived from an EMBL/GenBank/DDBJ whole genome shotgun (WGS) entry which is preliminary data.</text>
</comment>
<keyword evidence="4" id="KW-1185">Reference proteome</keyword>
<sequence length="253" mass="29192">MEQMQQYQQSQVELMQQYQQAQTEQMQQYQQAQAEQMQQYQQGCMEAQQQGFLKLNEQVANMQIGIQTALGNYVEEVQTLKQKQQELFANTNNMCNRILTQQEMMNKEMIDLKKWQILETVGRNTQMNKVMDAWTEQCGYMENMSKQMKKWTRNASARECYDIWAHQQLNPNLVEMLVTKVTRLIYENCDKKRPAFLGCLKSDLEAGSSSQAAPPATPSAAPISAAATTPTPAPAPAPKHAQDDYYPEQFFQY</sequence>
<feature type="compositionally biased region" description="Low complexity" evidence="2">
    <location>
        <begin position="208"/>
        <end position="230"/>
    </location>
</feature>
<accession>A0ABU6RH31</accession>
<proteinExistence type="predicted"/>
<protein>
    <submittedName>
        <fullName evidence="3">Uncharacterized protein</fullName>
    </submittedName>
</protein>
<dbReference type="EMBL" id="JASCZI010030510">
    <property type="protein sequence ID" value="MED6123240.1"/>
    <property type="molecule type" value="Genomic_DNA"/>
</dbReference>
<feature type="region of interest" description="Disordered" evidence="2">
    <location>
        <begin position="207"/>
        <end position="242"/>
    </location>
</feature>
<evidence type="ECO:0000313" key="3">
    <source>
        <dbReference type="EMBL" id="MED6123240.1"/>
    </source>
</evidence>
<feature type="coiled-coil region" evidence="1">
    <location>
        <begin position="4"/>
        <end position="35"/>
    </location>
</feature>
<evidence type="ECO:0000256" key="1">
    <source>
        <dbReference type="SAM" id="Coils"/>
    </source>
</evidence>
<dbReference type="Proteomes" id="UP001341840">
    <property type="component" value="Unassembled WGS sequence"/>
</dbReference>
<reference evidence="3 4" key="1">
    <citation type="journal article" date="2023" name="Plants (Basel)">
        <title>Bridging the Gap: Combining Genomics and Transcriptomics Approaches to Understand Stylosanthes scabra, an Orphan Legume from the Brazilian Caatinga.</title>
        <authorList>
            <person name="Ferreira-Neto J.R.C."/>
            <person name="da Silva M.D."/>
            <person name="Binneck E."/>
            <person name="de Melo N.F."/>
            <person name="da Silva R.H."/>
            <person name="de Melo A.L.T.M."/>
            <person name="Pandolfi V."/>
            <person name="Bustamante F.O."/>
            <person name="Brasileiro-Vidal A.C."/>
            <person name="Benko-Iseppon A.M."/>
        </authorList>
    </citation>
    <scope>NUCLEOTIDE SEQUENCE [LARGE SCALE GENOMIC DNA]</scope>
    <source>
        <tissue evidence="3">Leaves</tissue>
    </source>
</reference>
<evidence type="ECO:0000313" key="4">
    <source>
        <dbReference type="Proteomes" id="UP001341840"/>
    </source>
</evidence>
<keyword evidence="1" id="KW-0175">Coiled coil</keyword>
<gene>
    <name evidence="3" type="ORF">PIB30_047331</name>
</gene>